<dbReference type="EMBL" id="VJZA01000029">
    <property type="protein sequence ID" value="TVT21121.1"/>
    <property type="molecule type" value="Genomic_DNA"/>
</dbReference>
<feature type="domain" description="AMP-dependent synthetase/ligase" evidence="4">
    <location>
        <begin position="156"/>
        <end position="514"/>
    </location>
</feature>
<reference evidence="6 7" key="1">
    <citation type="submission" date="2019-07" db="EMBL/GenBank/DDBJ databases">
        <title>New species of Amycolatopsis and Streptomyces.</title>
        <authorList>
            <person name="Duangmal K."/>
            <person name="Teo W.F.A."/>
            <person name="Lipun K."/>
        </authorList>
    </citation>
    <scope>NUCLEOTIDE SEQUENCE [LARGE SCALE GENOMIC DNA]</scope>
    <source>
        <strain evidence="6 7">JCM 30562</strain>
    </source>
</reference>
<dbReference type="GO" id="GO:0031956">
    <property type="term" value="F:medium-chain fatty acid-CoA ligase activity"/>
    <property type="evidence" value="ECO:0007669"/>
    <property type="project" value="TreeGrafter"/>
</dbReference>
<dbReference type="SUPFAM" id="SSF56801">
    <property type="entry name" value="Acetyl-CoA synthetase-like"/>
    <property type="match status" value="1"/>
</dbReference>
<feature type="region of interest" description="Disordered" evidence="3">
    <location>
        <begin position="69"/>
        <end position="103"/>
    </location>
</feature>
<evidence type="ECO:0000256" key="2">
    <source>
        <dbReference type="ARBA" id="ARBA00022598"/>
    </source>
</evidence>
<dbReference type="InterPro" id="IPR025110">
    <property type="entry name" value="AMP-bd_C"/>
</dbReference>
<organism evidence="6 7">
    <name type="scientific">Amycolatopsis acidiphila</name>
    <dbReference type="NCBI Taxonomy" id="715473"/>
    <lineage>
        <taxon>Bacteria</taxon>
        <taxon>Bacillati</taxon>
        <taxon>Actinomycetota</taxon>
        <taxon>Actinomycetes</taxon>
        <taxon>Pseudonocardiales</taxon>
        <taxon>Pseudonocardiaceae</taxon>
        <taxon>Amycolatopsis</taxon>
    </lineage>
</organism>
<comment type="caution">
    <text evidence="6">The sequence shown here is derived from an EMBL/GenBank/DDBJ whole genome shotgun (WGS) entry which is preliminary data.</text>
</comment>
<dbReference type="AlphaFoldDB" id="A0A558AA31"/>
<dbReference type="OrthoDB" id="9803968at2"/>
<protein>
    <submittedName>
        <fullName evidence="6">Cyclohexanecarboxylate-CoA ligase</fullName>
    </submittedName>
</protein>
<dbReference type="Gene3D" id="3.30.300.30">
    <property type="match status" value="1"/>
</dbReference>
<evidence type="ECO:0000259" key="4">
    <source>
        <dbReference type="Pfam" id="PF00501"/>
    </source>
</evidence>
<evidence type="ECO:0000313" key="6">
    <source>
        <dbReference type="EMBL" id="TVT21121.1"/>
    </source>
</evidence>
<dbReference type="PANTHER" id="PTHR43201:SF5">
    <property type="entry name" value="MEDIUM-CHAIN ACYL-COA LIGASE ACSF2, MITOCHONDRIAL"/>
    <property type="match status" value="1"/>
</dbReference>
<proteinExistence type="inferred from homology"/>
<dbReference type="Proteomes" id="UP000318578">
    <property type="component" value="Unassembled WGS sequence"/>
</dbReference>
<feature type="domain" description="AMP-binding enzyme C-terminal" evidence="5">
    <location>
        <begin position="564"/>
        <end position="641"/>
    </location>
</feature>
<keyword evidence="2 6" id="KW-0436">Ligase</keyword>
<accession>A0A558AA31</accession>
<evidence type="ECO:0000256" key="3">
    <source>
        <dbReference type="SAM" id="MobiDB-lite"/>
    </source>
</evidence>
<sequence>MSDGDRRPGSRTVHPALVRAVERTGQGGLAAALAHHVARRADPGGPGRHSRQARLGTGLAAVGPDRAGPPGGTHHAAHHRCRRGRGGVQQRGQLPRCGAGDPERRRLAGRAGWFERGAQLLGNSRAHPLRPLDGAHREPAVTTTAPPHRLWDLVLWRAERTPGRILLSDDRGAAMTAAGLRDAAERVGAGLAALGVREGSRVMWQLPTTLECVVLSVALARLGAVQNPVITVLREAELRALDEQFAPEFAVVPTRWRGFEHAAAVRSVAGSRARVIPCDHNESTELALPQGDPADLPSPPASDAPRWVYVTSGSTARPKGVLHTDASVFASSNAMVDQFGAGEDDVFPMAYPFAHIGGMAWLVTTLRVGSRLVLLDNFDPARTPVTMAEHGATILGSATPFFQAYLAAQRKHGAERLFPGLRLCMGGGAAVSPDLDEIVRRTLGGDGVVNGYGLTEFPIAGFPRRTDAAGKARSSWLPGPGVEVRIAGADGRDLPAGSSGELRLRGPQRFAGYLDHELDATAIDEQGYVRTGDLAVVDEHGLVTITGRLKEIVVRGGENISVAEIEAVLSTHPAIADIAVIGLPDPRLGETCCAVVVPADGLPPPTLDDVRAHCRDAGMARYKTPERVRTLASIPRNSMGKIQRQQVRAAIADGDTVPDGRR</sequence>
<dbReference type="InterPro" id="IPR042099">
    <property type="entry name" value="ANL_N_sf"/>
</dbReference>
<dbReference type="InterPro" id="IPR045851">
    <property type="entry name" value="AMP-bd_C_sf"/>
</dbReference>
<name>A0A558AA31_9PSEU</name>
<dbReference type="GO" id="GO:0006631">
    <property type="term" value="P:fatty acid metabolic process"/>
    <property type="evidence" value="ECO:0007669"/>
    <property type="project" value="TreeGrafter"/>
</dbReference>
<evidence type="ECO:0000259" key="5">
    <source>
        <dbReference type="Pfam" id="PF13193"/>
    </source>
</evidence>
<gene>
    <name evidence="6" type="ORF">FNH06_17990</name>
</gene>
<dbReference type="Pfam" id="PF13193">
    <property type="entry name" value="AMP-binding_C"/>
    <property type="match status" value="1"/>
</dbReference>
<evidence type="ECO:0000256" key="1">
    <source>
        <dbReference type="ARBA" id="ARBA00006432"/>
    </source>
</evidence>
<dbReference type="PANTHER" id="PTHR43201">
    <property type="entry name" value="ACYL-COA SYNTHETASE"/>
    <property type="match status" value="1"/>
</dbReference>
<dbReference type="InterPro" id="IPR000873">
    <property type="entry name" value="AMP-dep_synth/lig_dom"/>
</dbReference>
<dbReference type="Gene3D" id="3.40.50.12780">
    <property type="entry name" value="N-terminal domain of ligase-like"/>
    <property type="match status" value="1"/>
</dbReference>
<feature type="compositionally biased region" description="Basic residues" evidence="3">
    <location>
        <begin position="75"/>
        <end position="85"/>
    </location>
</feature>
<dbReference type="Pfam" id="PF00501">
    <property type="entry name" value="AMP-binding"/>
    <property type="match status" value="1"/>
</dbReference>
<evidence type="ECO:0000313" key="7">
    <source>
        <dbReference type="Proteomes" id="UP000318578"/>
    </source>
</evidence>
<keyword evidence="7" id="KW-1185">Reference proteome</keyword>
<comment type="similarity">
    <text evidence="1">Belongs to the ATP-dependent AMP-binding enzyme family.</text>
</comment>